<dbReference type="PROSITE" id="PS51257">
    <property type="entry name" value="PROKAR_LIPOPROTEIN"/>
    <property type="match status" value="1"/>
</dbReference>
<feature type="chain" id="PRO_5047370387" description="Lipoprotein" evidence="1">
    <location>
        <begin position="23"/>
        <end position="56"/>
    </location>
</feature>
<feature type="signal peptide" evidence="1">
    <location>
        <begin position="1"/>
        <end position="22"/>
    </location>
</feature>
<protein>
    <recommendedName>
        <fullName evidence="4">Lipoprotein</fullName>
    </recommendedName>
</protein>
<evidence type="ECO:0000313" key="2">
    <source>
        <dbReference type="EMBL" id="MCC8362421.1"/>
    </source>
</evidence>
<organism evidence="2 3">
    <name type="scientific">Noviluteimonas lactosilytica</name>
    <dbReference type="NCBI Taxonomy" id="2888523"/>
    <lineage>
        <taxon>Bacteria</taxon>
        <taxon>Pseudomonadati</taxon>
        <taxon>Pseudomonadota</taxon>
        <taxon>Gammaproteobacteria</taxon>
        <taxon>Lysobacterales</taxon>
        <taxon>Lysobacteraceae</taxon>
        <taxon>Noviluteimonas</taxon>
    </lineage>
</organism>
<keyword evidence="1" id="KW-0732">Signal</keyword>
<dbReference type="EMBL" id="JAJGAK010000001">
    <property type="protein sequence ID" value="MCC8362421.1"/>
    <property type="molecule type" value="Genomic_DNA"/>
</dbReference>
<evidence type="ECO:0000256" key="1">
    <source>
        <dbReference type="SAM" id="SignalP"/>
    </source>
</evidence>
<evidence type="ECO:0000313" key="3">
    <source>
        <dbReference type="Proteomes" id="UP001165293"/>
    </source>
</evidence>
<accession>A0ABS8JFN6</accession>
<reference evidence="2" key="1">
    <citation type="submission" date="2021-10" db="EMBL/GenBank/DDBJ databases">
        <authorList>
            <person name="Lyu M."/>
            <person name="Wang X."/>
            <person name="Meng X."/>
            <person name="Xu K."/>
        </authorList>
    </citation>
    <scope>NUCLEOTIDE SEQUENCE</scope>
    <source>
        <strain evidence="2">A6</strain>
    </source>
</reference>
<dbReference type="Proteomes" id="UP001165293">
    <property type="component" value="Unassembled WGS sequence"/>
</dbReference>
<evidence type="ECO:0008006" key="4">
    <source>
        <dbReference type="Google" id="ProtNLM"/>
    </source>
</evidence>
<dbReference type="RefSeq" id="WP_230526024.1">
    <property type="nucleotide sequence ID" value="NZ_JAJGAK010000001.1"/>
</dbReference>
<keyword evidence="3" id="KW-1185">Reference proteome</keyword>
<comment type="caution">
    <text evidence="2">The sequence shown here is derived from an EMBL/GenBank/DDBJ whole genome shotgun (WGS) entry which is preliminary data.</text>
</comment>
<name>A0ABS8JFN6_9GAMM</name>
<gene>
    <name evidence="2" type="ORF">LK996_04960</name>
</gene>
<proteinExistence type="predicted"/>
<sequence length="56" mass="5362">MKRTLRLFAAHCVLLLAACATVAGTAIGAGIGSVSGNTAAGAMIGGGVGMMVDVID</sequence>